<feature type="domain" description="Beta-lactamase-related" evidence="3">
    <location>
        <begin position="10"/>
        <end position="314"/>
    </location>
</feature>
<evidence type="ECO:0000313" key="5">
    <source>
        <dbReference type="Proteomes" id="UP000596248"/>
    </source>
</evidence>
<dbReference type="Gene3D" id="3.40.710.10">
    <property type="entry name" value="DD-peptidase/beta-lactamase superfamily"/>
    <property type="match status" value="1"/>
</dbReference>
<organism evidence="4 5">
    <name type="scientific">Brevibacillus choshinensis</name>
    <dbReference type="NCBI Taxonomy" id="54911"/>
    <lineage>
        <taxon>Bacteria</taxon>
        <taxon>Bacillati</taxon>
        <taxon>Bacillota</taxon>
        <taxon>Bacilli</taxon>
        <taxon>Bacillales</taxon>
        <taxon>Paenibacillaceae</taxon>
        <taxon>Brevibacillus</taxon>
    </lineage>
</organism>
<gene>
    <name evidence="4" type="ORF">JNE38_27285</name>
</gene>
<proteinExistence type="predicted"/>
<name>A0ABX7FLK0_BRECH</name>
<dbReference type="InterPro" id="IPR050491">
    <property type="entry name" value="AmpC-like"/>
</dbReference>
<dbReference type="RefSeq" id="WP_203354189.1">
    <property type="nucleotide sequence ID" value="NZ_CP069127.1"/>
</dbReference>
<sequence length="440" mass="49636">MNTLSALEDYLKGYAERGSFNGALLLAKDNEVLLQKAMGYASHEYGVKNTTKTKFRIGSITKGFTAMALLILCEKGLVRLEDPIQLYLEDFVYEEPVTIHHLLTHTSGIPNFTSHPSYWATTMRLPTTLQQTVQSIARMPLEFAPGTHYQYSNSGYILLTAIIEKVSAVSYSSFLQEHIWLPLGMLDTGCEESRSVIKGLATGYTVWEEYIHTEYIDMTIPRGAYGMYSTVEDLWKWDQALYTEQLVSAEWIDKMFTPYADHYGYGWAIHHSGGRKITSHFGDINGFQSDLYRSVDDRLVVIALSNVNLTPVTKITRDMAKVAWGEPVEFLSRKNGFLQETADAITQSTGTYIAPSNEGMRVEITAEPHGIFVTHPKMYGVPYKFPLRLAAHTAEYVEWAADMVNETFQVFVSTDQKGCDLLFTDEFGKTEKLFAAAKRS</sequence>
<dbReference type="EMBL" id="CP069127">
    <property type="protein sequence ID" value="QRG67126.1"/>
    <property type="molecule type" value="Genomic_DNA"/>
</dbReference>
<dbReference type="Pfam" id="PF00144">
    <property type="entry name" value="Beta-lactamase"/>
    <property type="match status" value="1"/>
</dbReference>
<evidence type="ECO:0000256" key="1">
    <source>
        <dbReference type="ARBA" id="ARBA00004370"/>
    </source>
</evidence>
<keyword evidence="2" id="KW-0472">Membrane</keyword>
<dbReference type="InterPro" id="IPR012338">
    <property type="entry name" value="Beta-lactam/transpept-like"/>
</dbReference>
<accession>A0ABX7FLK0</accession>
<dbReference type="PANTHER" id="PTHR46825:SF11">
    <property type="entry name" value="PENICILLIN-BINDING PROTEIN 4"/>
    <property type="match status" value="1"/>
</dbReference>
<protein>
    <submittedName>
        <fullName evidence="4">Beta-lactamase family protein</fullName>
    </submittedName>
</protein>
<dbReference type="Proteomes" id="UP000596248">
    <property type="component" value="Chromosome"/>
</dbReference>
<evidence type="ECO:0000313" key="4">
    <source>
        <dbReference type="EMBL" id="QRG67126.1"/>
    </source>
</evidence>
<evidence type="ECO:0000259" key="3">
    <source>
        <dbReference type="Pfam" id="PF00144"/>
    </source>
</evidence>
<comment type="subcellular location">
    <subcellularLocation>
        <location evidence="1">Membrane</location>
    </subcellularLocation>
</comment>
<keyword evidence="5" id="KW-1185">Reference proteome</keyword>
<dbReference type="PANTHER" id="PTHR46825">
    <property type="entry name" value="D-ALANYL-D-ALANINE-CARBOXYPEPTIDASE/ENDOPEPTIDASE AMPH"/>
    <property type="match status" value="1"/>
</dbReference>
<evidence type="ECO:0000256" key="2">
    <source>
        <dbReference type="ARBA" id="ARBA00023136"/>
    </source>
</evidence>
<reference evidence="4 5" key="1">
    <citation type="submission" date="2021-01" db="EMBL/GenBank/DDBJ databases">
        <title>Identification of strong promoters based on the transcriptome of Brevibacillus choshinensis.</title>
        <authorList>
            <person name="Yao D."/>
            <person name="Zhang K."/>
            <person name="Wu J."/>
        </authorList>
    </citation>
    <scope>NUCLEOTIDE SEQUENCE [LARGE SCALE GENOMIC DNA]</scope>
    <source>
        <strain evidence="4 5">HPD31-SP3</strain>
    </source>
</reference>
<dbReference type="InterPro" id="IPR001466">
    <property type="entry name" value="Beta-lactam-related"/>
</dbReference>
<dbReference type="SUPFAM" id="SSF56601">
    <property type="entry name" value="beta-lactamase/transpeptidase-like"/>
    <property type="match status" value="1"/>
</dbReference>